<proteinExistence type="predicted"/>
<keyword evidence="2" id="KW-1185">Reference proteome</keyword>
<name>A0A392VR48_9FABA</name>
<organism evidence="1 2">
    <name type="scientific">Trifolium medium</name>
    <dbReference type="NCBI Taxonomy" id="97028"/>
    <lineage>
        <taxon>Eukaryota</taxon>
        <taxon>Viridiplantae</taxon>
        <taxon>Streptophyta</taxon>
        <taxon>Embryophyta</taxon>
        <taxon>Tracheophyta</taxon>
        <taxon>Spermatophyta</taxon>
        <taxon>Magnoliopsida</taxon>
        <taxon>eudicotyledons</taxon>
        <taxon>Gunneridae</taxon>
        <taxon>Pentapetalae</taxon>
        <taxon>rosids</taxon>
        <taxon>fabids</taxon>
        <taxon>Fabales</taxon>
        <taxon>Fabaceae</taxon>
        <taxon>Papilionoideae</taxon>
        <taxon>50 kb inversion clade</taxon>
        <taxon>NPAAA clade</taxon>
        <taxon>Hologalegina</taxon>
        <taxon>IRL clade</taxon>
        <taxon>Trifolieae</taxon>
        <taxon>Trifolium</taxon>
    </lineage>
</organism>
<evidence type="ECO:0000313" key="2">
    <source>
        <dbReference type="Proteomes" id="UP000265520"/>
    </source>
</evidence>
<reference evidence="1 2" key="1">
    <citation type="journal article" date="2018" name="Front. Plant Sci.">
        <title>Red Clover (Trifolium pratense) and Zigzag Clover (T. medium) - A Picture of Genomic Similarities and Differences.</title>
        <authorList>
            <person name="Dluhosova J."/>
            <person name="Istvanek J."/>
            <person name="Nedelnik J."/>
            <person name="Repkova J."/>
        </authorList>
    </citation>
    <scope>NUCLEOTIDE SEQUENCE [LARGE SCALE GENOMIC DNA]</scope>
    <source>
        <strain evidence="2">cv. 10/8</strain>
        <tissue evidence="1">Leaf</tissue>
    </source>
</reference>
<protein>
    <submittedName>
        <fullName evidence="1">Uncharacterized protein</fullName>
    </submittedName>
</protein>
<dbReference type="EMBL" id="LXQA011242996">
    <property type="protein sequence ID" value="MCI90377.1"/>
    <property type="molecule type" value="Genomic_DNA"/>
</dbReference>
<evidence type="ECO:0000313" key="1">
    <source>
        <dbReference type="EMBL" id="MCI90377.1"/>
    </source>
</evidence>
<dbReference type="AlphaFoldDB" id="A0A392VR48"/>
<feature type="non-terminal residue" evidence="1">
    <location>
        <position position="1"/>
    </location>
</feature>
<sequence length="40" mass="4462">HGKVTWGLVIRNNNEEVVYAVMERAEVVAKPILAEALGWV</sequence>
<accession>A0A392VR48</accession>
<comment type="caution">
    <text evidence="1">The sequence shown here is derived from an EMBL/GenBank/DDBJ whole genome shotgun (WGS) entry which is preliminary data.</text>
</comment>
<dbReference type="Proteomes" id="UP000265520">
    <property type="component" value="Unassembled WGS sequence"/>
</dbReference>